<name>A0AAW8J8J8_9GAMM</name>
<sequence>MNEFEQLKLYLTNRDGYLRQKSLIALKNNFKPDVFPLLLRCLSDYVEANRQAAEENLKVWSKQQGFSKLCIDYFEDVIAIQDRVRRMRDIEQIIFESILSNLGYLQQVMFGQQGHRVRSIFQHVKKYQWINLLELERLCKFAKDPMLRVFWLQGVLHRNQTDELKNEFRQSSFGDIQRQLLQTLHLNGSLETETLLLAWQSKYKSVMDYACFVLKGRGFNFKAYFNQYPISSLDNHQEKIRVRQLMLMKWDKNELLQLISLTSNEELRAHVLISSLKSNYLSMEDIIYLSTLTYVQLNFSLQYIECLLRALTKQITVDELTILLGLTHECPSLLSKLGYLKYLDYWDRLYWIICLIEDDREHQPQVAYDLQQLLDEAIRDGRYVLFAPDSSWLPARIERVYAAILQHFQKQISPLQLSDYQKMLNILKKRCSL</sequence>
<accession>A0AAW8J8J8</accession>
<dbReference type="RefSeq" id="WP_308981261.1">
    <property type="nucleotide sequence ID" value="NZ_JAVIDL010000010.1"/>
</dbReference>
<proteinExistence type="predicted"/>
<protein>
    <submittedName>
        <fullName evidence="1">Uncharacterized protein</fullName>
    </submittedName>
</protein>
<dbReference type="EMBL" id="JAVIDL010000010">
    <property type="protein sequence ID" value="MDQ8935505.1"/>
    <property type="molecule type" value="Genomic_DNA"/>
</dbReference>
<comment type="caution">
    <text evidence="1">The sequence shown here is derived from an EMBL/GenBank/DDBJ whole genome shotgun (WGS) entry which is preliminary data.</text>
</comment>
<dbReference type="AlphaFoldDB" id="A0AAW8J8J8"/>
<evidence type="ECO:0000313" key="2">
    <source>
        <dbReference type="Proteomes" id="UP001243844"/>
    </source>
</evidence>
<reference evidence="1" key="1">
    <citation type="submission" date="2023-08" db="EMBL/GenBank/DDBJ databases">
        <title>Emergence of clinically-relevant ST2 carbapenem-resistant Acinetobacter baumannii strains in hospital sewages in Zhejiang, East of China.</title>
        <authorList>
            <person name="Kaichao C."/>
            <person name="Zhang R."/>
        </authorList>
    </citation>
    <scope>NUCLEOTIDE SEQUENCE</scope>
    <source>
        <strain evidence="1">M-RB-37</strain>
    </source>
</reference>
<dbReference type="Proteomes" id="UP001243844">
    <property type="component" value="Unassembled WGS sequence"/>
</dbReference>
<gene>
    <name evidence="1" type="ORF">RFH47_07160</name>
</gene>
<evidence type="ECO:0000313" key="1">
    <source>
        <dbReference type="EMBL" id="MDQ8935505.1"/>
    </source>
</evidence>
<organism evidence="1 2">
    <name type="scientific">Acinetobacter rudis</name>
    <dbReference type="NCBI Taxonomy" id="632955"/>
    <lineage>
        <taxon>Bacteria</taxon>
        <taxon>Pseudomonadati</taxon>
        <taxon>Pseudomonadota</taxon>
        <taxon>Gammaproteobacteria</taxon>
        <taxon>Moraxellales</taxon>
        <taxon>Moraxellaceae</taxon>
        <taxon>Acinetobacter</taxon>
    </lineage>
</organism>